<evidence type="ECO:0000313" key="1">
    <source>
        <dbReference type="EMBL" id="MCM6773940.1"/>
    </source>
</evidence>
<name>A0A9X2E6X6_9NOCA</name>
<proteinExistence type="predicted"/>
<evidence type="ECO:0000313" key="2">
    <source>
        <dbReference type="Proteomes" id="UP001139157"/>
    </source>
</evidence>
<dbReference type="Gene3D" id="1.10.287.1060">
    <property type="entry name" value="ESAT-6-like"/>
    <property type="match status" value="1"/>
</dbReference>
<dbReference type="Proteomes" id="UP001139157">
    <property type="component" value="Unassembled WGS sequence"/>
</dbReference>
<accession>A0A9X2E6X6</accession>
<sequence length="46" mass="4840">MTDQSGTPTTALAIIPENVQDAGRFVQDTAQALVSGIHTAETEIQL</sequence>
<dbReference type="AlphaFoldDB" id="A0A9X2E6X6"/>
<gene>
    <name evidence="1" type="ORF">NDR86_10700</name>
</gene>
<dbReference type="RefSeq" id="WP_251911039.1">
    <property type="nucleotide sequence ID" value="NZ_JAMRXG010000004.1"/>
</dbReference>
<protein>
    <submittedName>
        <fullName evidence="1">Uncharacterized protein</fullName>
    </submittedName>
</protein>
<comment type="caution">
    <text evidence="1">The sequence shown here is derived from an EMBL/GenBank/DDBJ whole genome shotgun (WGS) entry which is preliminary data.</text>
</comment>
<keyword evidence="2" id="KW-1185">Reference proteome</keyword>
<organism evidence="1 2">
    <name type="scientific">Nocardia pulmonis</name>
    <dbReference type="NCBI Taxonomy" id="2951408"/>
    <lineage>
        <taxon>Bacteria</taxon>
        <taxon>Bacillati</taxon>
        <taxon>Actinomycetota</taxon>
        <taxon>Actinomycetes</taxon>
        <taxon>Mycobacteriales</taxon>
        <taxon>Nocardiaceae</taxon>
        <taxon>Nocardia</taxon>
    </lineage>
</organism>
<dbReference type="EMBL" id="JAMRXG010000004">
    <property type="protein sequence ID" value="MCM6773940.1"/>
    <property type="molecule type" value="Genomic_DNA"/>
</dbReference>
<reference evidence="1" key="1">
    <citation type="submission" date="2022-06" db="EMBL/GenBank/DDBJ databases">
        <title>Novel species in genus nocardia.</title>
        <authorList>
            <person name="Li F."/>
        </authorList>
    </citation>
    <scope>NUCLEOTIDE SEQUENCE</scope>
    <source>
        <strain evidence="1">CDC141</strain>
    </source>
</reference>